<evidence type="ECO:0000256" key="1">
    <source>
        <dbReference type="SAM" id="Phobius"/>
    </source>
</evidence>
<sequence>MLKELYDIIKKYFRKMNIPIFNYIFILEIILIIYLPNKKFNLFYWNNIDIGNILYHIGQLLYGSLSIWIIFLPILIASGLAVCVNENWLSFLNSNSEYIDGTTHGFSLVRAVKRLMKLSWIFIHQGWIIYVAIILAIGKRAYIYSVLFHPVIDEYEFSLLYWLFMTANGIYTIWTIFYATGAYVIQTDYVRKEINVKEIRYLIIDQSNEYLFVKDQMLTTPVFYLVQRQINGINVKYKIIDFSKKFEEIKYEYEARVGDTRNTNS</sequence>
<proteinExistence type="predicted"/>
<dbReference type="EMBL" id="CP016630">
    <property type="protein sequence ID" value="AOG27179.1"/>
    <property type="molecule type" value="Genomic_DNA"/>
</dbReference>
<keyword evidence="1" id="KW-0812">Transmembrane</keyword>
<dbReference type="AlphaFoldDB" id="A0A9W3X6J3"/>
<evidence type="ECO:0000313" key="3">
    <source>
        <dbReference type="Proteomes" id="UP000094691"/>
    </source>
</evidence>
<accession>A0A9W3X6J3</accession>
<gene>
    <name evidence="2" type="ORF">BBP16_10110</name>
</gene>
<evidence type="ECO:0000313" key="2">
    <source>
        <dbReference type="EMBL" id="AOG27179.1"/>
    </source>
</evidence>
<name>A0A9W3X6J3_LACJH</name>
<feature type="transmembrane region" description="Helical" evidence="1">
    <location>
        <begin position="20"/>
        <end position="37"/>
    </location>
</feature>
<geneLocation type="plasmid" evidence="3">
    <name>unnamed1</name>
</geneLocation>
<keyword evidence="1" id="KW-1133">Transmembrane helix</keyword>
<feature type="transmembrane region" description="Helical" evidence="1">
    <location>
        <begin position="118"/>
        <end position="139"/>
    </location>
</feature>
<feature type="transmembrane region" description="Helical" evidence="1">
    <location>
        <begin position="57"/>
        <end position="84"/>
    </location>
</feature>
<feature type="transmembrane region" description="Helical" evidence="1">
    <location>
        <begin position="159"/>
        <end position="185"/>
    </location>
</feature>
<keyword evidence="2" id="KW-0614">Plasmid</keyword>
<reference evidence="2 3" key="1">
    <citation type="submission" date="2016-07" db="EMBL/GenBank/DDBJ databases">
        <title>Genome sequencing project for further understanding the molecular mechanisms of preventing non-alcoholic fatty liver disease.</title>
        <authorList>
            <person name="Wang H."/>
        </authorList>
    </citation>
    <scope>NUCLEOTIDE SEQUENCE [LARGE SCALE GENOMIC DNA]</scope>
    <source>
        <strain evidence="2 3">BS15</strain>
        <plasmid evidence="3">unnamed1</plasmid>
    </source>
</reference>
<organism evidence="2 3">
    <name type="scientific">Lactobacillus johnsonii</name>
    <dbReference type="NCBI Taxonomy" id="33959"/>
    <lineage>
        <taxon>Bacteria</taxon>
        <taxon>Bacillati</taxon>
        <taxon>Bacillota</taxon>
        <taxon>Bacilli</taxon>
        <taxon>Lactobacillales</taxon>
        <taxon>Lactobacillaceae</taxon>
        <taxon>Lactobacillus</taxon>
    </lineage>
</organism>
<keyword evidence="1" id="KW-0472">Membrane</keyword>
<protein>
    <submittedName>
        <fullName evidence="2">Uncharacterized protein</fullName>
    </submittedName>
</protein>
<dbReference type="Proteomes" id="UP000094691">
    <property type="component" value="Plasmid LJBSp1"/>
</dbReference>